<keyword evidence="1" id="KW-1133">Transmembrane helix</keyword>
<gene>
    <name evidence="3" type="ORF">FPE01S_03_03370</name>
</gene>
<dbReference type="PANTHER" id="PTHR34220">
    <property type="entry name" value="SENSOR HISTIDINE KINASE YPDA"/>
    <property type="match status" value="1"/>
</dbReference>
<feature type="transmembrane region" description="Helical" evidence="1">
    <location>
        <begin position="46"/>
        <end position="70"/>
    </location>
</feature>
<reference evidence="3 4" key="1">
    <citation type="submission" date="2015-04" db="EMBL/GenBank/DDBJ databases">
        <title>Whole genome shotgun sequence of Flavihumibacter petaseus NBRC 106054.</title>
        <authorList>
            <person name="Miyazawa S."/>
            <person name="Hosoyama A."/>
            <person name="Hashimoto M."/>
            <person name="Noguchi M."/>
            <person name="Tsuchikane K."/>
            <person name="Ohji S."/>
            <person name="Yamazoe A."/>
            <person name="Ichikawa N."/>
            <person name="Kimura A."/>
            <person name="Fujita N."/>
        </authorList>
    </citation>
    <scope>NUCLEOTIDE SEQUENCE [LARGE SCALE GENOMIC DNA]</scope>
    <source>
        <strain evidence="3 4">NBRC 106054</strain>
    </source>
</reference>
<evidence type="ECO:0000259" key="2">
    <source>
        <dbReference type="Pfam" id="PF06580"/>
    </source>
</evidence>
<dbReference type="Pfam" id="PF06580">
    <property type="entry name" value="His_kinase"/>
    <property type="match status" value="1"/>
</dbReference>
<name>A0A0E9N388_9BACT</name>
<keyword evidence="1" id="KW-0472">Membrane</keyword>
<proteinExistence type="predicted"/>
<dbReference type="InterPro" id="IPR050640">
    <property type="entry name" value="Bact_2-comp_sensor_kinase"/>
</dbReference>
<feature type="transmembrane region" description="Helical" evidence="1">
    <location>
        <begin position="12"/>
        <end position="34"/>
    </location>
</feature>
<keyword evidence="3" id="KW-0808">Transferase</keyword>
<dbReference type="AlphaFoldDB" id="A0A0E9N388"/>
<dbReference type="EMBL" id="BBWV01000003">
    <property type="protein sequence ID" value="GAO44299.1"/>
    <property type="molecule type" value="Genomic_DNA"/>
</dbReference>
<dbReference type="GO" id="GO:0000155">
    <property type="term" value="F:phosphorelay sensor kinase activity"/>
    <property type="evidence" value="ECO:0007669"/>
    <property type="project" value="InterPro"/>
</dbReference>
<dbReference type="Proteomes" id="UP000033121">
    <property type="component" value="Unassembled WGS sequence"/>
</dbReference>
<dbReference type="InterPro" id="IPR036890">
    <property type="entry name" value="HATPase_C_sf"/>
</dbReference>
<dbReference type="SUPFAM" id="SSF55874">
    <property type="entry name" value="ATPase domain of HSP90 chaperone/DNA topoisomerase II/histidine kinase"/>
    <property type="match status" value="1"/>
</dbReference>
<keyword evidence="3" id="KW-0418">Kinase</keyword>
<comment type="caution">
    <text evidence="3">The sequence shown here is derived from an EMBL/GenBank/DDBJ whole genome shotgun (WGS) entry which is preliminary data.</text>
</comment>
<organism evidence="3 4">
    <name type="scientific">Flavihumibacter petaseus NBRC 106054</name>
    <dbReference type="NCBI Taxonomy" id="1220578"/>
    <lineage>
        <taxon>Bacteria</taxon>
        <taxon>Pseudomonadati</taxon>
        <taxon>Bacteroidota</taxon>
        <taxon>Chitinophagia</taxon>
        <taxon>Chitinophagales</taxon>
        <taxon>Chitinophagaceae</taxon>
        <taxon>Flavihumibacter</taxon>
    </lineage>
</organism>
<sequence>MRYEDFSSPGLAFRITLLKVADLAIMVYITNYLLLPKLLYRKKYLLFFLSYLGMIVASSLFKMKAIGVLMHHPDVFDIAGNLKARIYDNFLPHFFLVTAGAALKLWFDHNRMQKRMADLAREKAEAELHFLKSQINPHFLFNSLNAVYFLINKDNTDARKALHTFSDMLRFQLYGTGEDRISIEQEIAYLEDYIALQRLRLNENNRIAFHKSPGLTGYKLEPFLLLPLVENAFKHLSHFGPEQLNEISLDLSCRDGNLLFTVENTREAIAANGSAGGIGLANVQRRLQLLYPGKHRLLVDDQPDRFRIQMEIPV</sequence>
<evidence type="ECO:0000313" key="3">
    <source>
        <dbReference type="EMBL" id="GAO44299.1"/>
    </source>
</evidence>
<feature type="transmembrane region" description="Helical" evidence="1">
    <location>
        <begin position="90"/>
        <end position="107"/>
    </location>
</feature>
<evidence type="ECO:0000313" key="4">
    <source>
        <dbReference type="Proteomes" id="UP000033121"/>
    </source>
</evidence>
<keyword evidence="4" id="KW-1185">Reference proteome</keyword>
<dbReference type="STRING" id="1220578.FPE01S_03_03370"/>
<dbReference type="InterPro" id="IPR010559">
    <property type="entry name" value="Sig_transdc_His_kin_internal"/>
</dbReference>
<feature type="domain" description="Signal transduction histidine kinase internal region" evidence="2">
    <location>
        <begin position="126"/>
        <end position="203"/>
    </location>
</feature>
<accession>A0A0E9N388</accession>
<keyword evidence="1" id="KW-0812">Transmembrane</keyword>
<dbReference type="GO" id="GO:0016020">
    <property type="term" value="C:membrane"/>
    <property type="evidence" value="ECO:0007669"/>
    <property type="project" value="InterPro"/>
</dbReference>
<dbReference type="PANTHER" id="PTHR34220:SF7">
    <property type="entry name" value="SENSOR HISTIDINE KINASE YPDA"/>
    <property type="match status" value="1"/>
</dbReference>
<dbReference type="Gene3D" id="3.30.565.10">
    <property type="entry name" value="Histidine kinase-like ATPase, C-terminal domain"/>
    <property type="match status" value="1"/>
</dbReference>
<protein>
    <submittedName>
        <fullName evidence="3">Putative two-component histidine kinase</fullName>
    </submittedName>
</protein>
<evidence type="ECO:0000256" key="1">
    <source>
        <dbReference type="SAM" id="Phobius"/>
    </source>
</evidence>